<sequence length="392" mass="45273">HIGHAYFGTLPYAGDSLLDQALHERTASEIQALKSVTGLEFSGQGYYRPDENLGLDDADAVSRYRGKIQVQVEWNILQSSLYKRKGRINELHIQEEIDRKRYLRDNLGLWANKQKEISRLQYDSLLAGVLLHRIGNLSLLSAAQHYLLRKQQISSDELLDILNEKAEAERLLATIDRKYVPATNLSHPKDVIVLVDTAKLMAQVRATQYDLSTLELRMDYLEQRRKNTTYWGTTTLSPFIRYSYYTRSGLPNSSNMDLGVSFRLPLSAESRRKRKTLQAEQDVLIAEKEAVSLKVVEDIQMIINDIERMNRSVAGEVQRLHQLKEYLAMRGEAYRNRIGGYSLPARLKEYNNYLNCWERLLSLAYQRDCLIADLQTFLTGTSVWLYCREVEL</sequence>
<dbReference type="Gene3D" id="1.20.1600.10">
    <property type="entry name" value="Outer membrane efflux proteins (OEP)"/>
    <property type="match status" value="1"/>
</dbReference>
<gene>
    <name evidence="1" type="ORF">HMPREF9441_02153</name>
</gene>
<dbReference type="STRING" id="762968.HMPREF9441_02153"/>
<dbReference type="PATRIC" id="fig|762968.3.peg.1912"/>
<proteinExistence type="predicted"/>
<comment type="caution">
    <text evidence="1">The sequence shown here is derived from an EMBL/GenBank/DDBJ whole genome shotgun (WGS) entry which is preliminary data.</text>
</comment>
<dbReference type="GeneID" id="93557599"/>
<evidence type="ECO:0000313" key="1">
    <source>
        <dbReference type="EMBL" id="EHG99970.1"/>
    </source>
</evidence>
<dbReference type="HOGENOM" id="CLU_703068_0_0_10"/>
<evidence type="ECO:0008006" key="3">
    <source>
        <dbReference type="Google" id="ProtNLM"/>
    </source>
</evidence>
<accession>G5SS04</accession>
<dbReference type="RefSeq" id="WP_008620463.1">
    <property type="nucleotide sequence ID" value="NZ_JH376599.1"/>
</dbReference>
<keyword evidence="2" id="KW-1185">Reference proteome</keyword>
<evidence type="ECO:0000313" key="2">
    <source>
        <dbReference type="Proteomes" id="UP000003598"/>
    </source>
</evidence>
<reference evidence="1 2" key="1">
    <citation type="submission" date="2011-03" db="EMBL/GenBank/DDBJ databases">
        <authorList>
            <person name="Weinstock G."/>
            <person name="Sodergren E."/>
            <person name="Clifton S."/>
            <person name="Fulton L."/>
            <person name="Fulton B."/>
            <person name="Courtney L."/>
            <person name="Fronick C."/>
            <person name="Harrison M."/>
            <person name="Strong C."/>
            <person name="Farmer C."/>
            <person name="Delahaunty K."/>
            <person name="Markovic C."/>
            <person name="Hall O."/>
            <person name="Minx P."/>
            <person name="Tomlinson C."/>
            <person name="Mitreva M."/>
            <person name="Hou S."/>
            <person name="Chen J."/>
            <person name="Wollam A."/>
            <person name="Pepin K.H."/>
            <person name="Johnson M."/>
            <person name="Bhonagiri V."/>
            <person name="Zhang X."/>
            <person name="Suruliraj S."/>
            <person name="Warren W."/>
            <person name="Chinwalla A."/>
            <person name="Mardis E.R."/>
            <person name="Wilson R.K."/>
        </authorList>
    </citation>
    <scope>NUCLEOTIDE SEQUENCE [LARGE SCALE GENOMIC DNA]</scope>
    <source>
        <strain evidence="1 2">YIT 11840</strain>
    </source>
</reference>
<name>G5SS04_9BACT</name>
<protein>
    <recommendedName>
        <fullName evidence="3">Outer membrane efflux protein</fullName>
    </recommendedName>
</protein>
<organism evidence="1 2">
    <name type="scientific">Paraprevotella clara YIT 11840</name>
    <dbReference type="NCBI Taxonomy" id="762968"/>
    <lineage>
        <taxon>Bacteria</taxon>
        <taxon>Pseudomonadati</taxon>
        <taxon>Bacteroidota</taxon>
        <taxon>Bacteroidia</taxon>
        <taxon>Bacteroidales</taxon>
        <taxon>Prevotellaceae</taxon>
        <taxon>Paraprevotella</taxon>
    </lineage>
</organism>
<feature type="non-terminal residue" evidence="1">
    <location>
        <position position="1"/>
    </location>
</feature>
<dbReference type="Proteomes" id="UP000003598">
    <property type="component" value="Unassembled WGS sequence"/>
</dbReference>
<dbReference type="AlphaFoldDB" id="G5SS04"/>
<dbReference type="EMBL" id="AFFY01000026">
    <property type="protein sequence ID" value="EHG99970.1"/>
    <property type="molecule type" value="Genomic_DNA"/>
</dbReference>
<dbReference type="SUPFAM" id="SSF56954">
    <property type="entry name" value="Outer membrane efflux proteins (OEP)"/>
    <property type="match status" value="1"/>
</dbReference>